<keyword evidence="8" id="KW-0274">FAD</keyword>
<dbReference type="PANTHER" id="PTHR46056">
    <property type="entry name" value="LONG-CHAIN-ALCOHOL OXIDASE"/>
    <property type="match status" value="1"/>
</dbReference>
<keyword evidence="10 12" id="KW-0560">Oxidoreductase</keyword>
<organism evidence="17 18">
    <name type="scientific">Allomyces macrogynus (strain ATCC 38327)</name>
    <name type="common">Allomyces javanicus var. macrogynus</name>
    <dbReference type="NCBI Taxonomy" id="578462"/>
    <lineage>
        <taxon>Eukaryota</taxon>
        <taxon>Fungi</taxon>
        <taxon>Fungi incertae sedis</taxon>
        <taxon>Blastocladiomycota</taxon>
        <taxon>Blastocladiomycetes</taxon>
        <taxon>Blastocladiales</taxon>
        <taxon>Blastocladiaceae</taxon>
        <taxon>Allomyces</taxon>
    </lineage>
</organism>
<dbReference type="PANTHER" id="PTHR46056:SF12">
    <property type="entry name" value="LONG-CHAIN-ALCOHOL OXIDASE"/>
    <property type="match status" value="1"/>
</dbReference>
<evidence type="ECO:0000256" key="2">
    <source>
        <dbReference type="ARBA" id="ARBA00003842"/>
    </source>
</evidence>
<dbReference type="eggNOG" id="ENOG502QSD8">
    <property type="taxonomic scope" value="Eukaryota"/>
</dbReference>
<accession>A0A0L0SEN7</accession>
<feature type="domain" description="Glucose-methanol-choline oxidoreductase C-terminal" evidence="16">
    <location>
        <begin position="550"/>
        <end position="685"/>
    </location>
</feature>
<keyword evidence="18" id="KW-1185">Reference proteome</keyword>
<evidence type="ECO:0000256" key="12">
    <source>
        <dbReference type="PIRNR" id="PIRNR028937"/>
    </source>
</evidence>
<comment type="subcellular location">
    <subcellularLocation>
        <location evidence="3">Membrane</location>
    </subcellularLocation>
</comment>
<evidence type="ECO:0000256" key="10">
    <source>
        <dbReference type="ARBA" id="ARBA00023002"/>
    </source>
</evidence>
<sequence>MPRSADDFLARMLVGEVPRPPTERELAALGAALDTIVAPVPDAHDVPEPLRSLRGTDVVRPDEALELLRQRTGPGAFRKFMMLLSLLAKPNGTWLLSGGKFNKAFPDMSLEERVQMMLNCQNSAKLQDRTMFVLFKGIADFLVYSNPTGRMPAQLYDVLGYPGPDPDRPKSLPSNAVPHFRFIDVPAAEANRAMPLTMKFDAVVVGSGAGGGVTAATLARAGMRVVVLERGQWHKPEDLPLKEFDTFAAMYDRGGMTSSEDASISLLAGNTVGGGTTINWAASLRPQVYLRDEWSKKHGLPWFGSEGFQKAIDAVCDRLGVGSAAIKQNSTNSIILEGCKKLGMHAAEIPQNTRNQPHECGYCGMGCSRALKQSSALTWLADATKDGAQIIQSCHVDKILMSDDKKVARGVQAVVGPNKIPIIIEAPTVVVSGGSIHTPALLLRSGLKNPNIGRHLGLHPVCVVLGYYHESTKPYSGSMMTAVSNAVENRDGKHYGAKIEATTLHPVVHAAQSAWANPADNKRQLAQLDHGACMVVLTRDRDRNARIILDDDGSPVVQFAISEFDGASAAEGMARAAQILITTGAHTVVTGQRNVPAFKPPSTDIGDPKAVAFIDEIRAKGVHTLQTGLFSAHQMGTARMATTPARGVTNPRGQVWGTQGLYVADASLFPTSSGVNPMITAYSVAYSVAHWIVEDVKGKDSGANM</sequence>
<evidence type="ECO:0000256" key="6">
    <source>
        <dbReference type="ARBA" id="ARBA00022630"/>
    </source>
</evidence>
<evidence type="ECO:0000256" key="5">
    <source>
        <dbReference type="ARBA" id="ARBA00013125"/>
    </source>
</evidence>
<dbReference type="AlphaFoldDB" id="A0A0L0SEN7"/>
<evidence type="ECO:0000256" key="13">
    <source>
        <dbReference type="PIRSR" id="PIRSR028937-1"/>
    </source>
</evidence>
<dbReference type="OrthoDB" id="269227at2759"/>
<dbReference type="InterPro" id="IPR036188">
    <property type="entry name" value="FAD/NAD-bd_sf"/>
</dbReference>
<dbReference type="Pfam" id="PF05199">
    <property type="entry name" value="GMC_oxred_C"/>
    <property type="match status" value="1"/>
</dbReference>
<reference evidence="17 18" key="1">
    <citation type="submission" date="2009-11" db="EMBL/GenBank/DDBJ databases">
        <title>Annotation of Allomyces macrogynus ATCC 38327.</title>
        <authorList>
            <consortium name="The Broad Institute Genome Sequencing Platform"/>
            <person name="Russ C."/>
            <person name="Cuomo C."/>
            <person name="Burger G."/>
            <person name="Gray M.W."/>
            <person name="Holland P.W.H."/>
            <person name="King N."/>
            <person name="Lang F.B.F."/>
            <person name="Roger A.J."/>
            <person name="Ruiz-Trillo I."/>
            <person name="Young S.K."/>
            <person name="Zeng Q."/>
            <person name="Gargeya S."/>
            <person name="Fitzgerald M."/>
            <person name="Haas B."/>
            <person name="Abouelleil A."/>
            <person name="Alvarado L."/>
            <person name="Arachchi H.M."/>
            <person name="Berlin A."/>
            <person name="Chapman S.B."/>
            <person name="Gearin G."/>
            <person name="Goldberg J."/>
            <person name="Griggs A."/>
            <person name="Gujja S."/>
            <person name="Hansen M."/>
            <person name="Heiman D."/>
            <person name="Howarth C."/>
            <person name="Larimer J."/>
            <person name="Lui A."/>
            <person name="MacDonald P.J.P."/>
            <person name="McCowen C."/>
            <person name="Montmayeur A."/>
            <person name="Murphy C."/>
            <person name="Neiman D."/>
            <person name="Pearson M."/>
            <person name="Priest M."/>
            <person name="Roberts A."/>
            <person name="Saif S."/>
            <person name="Shea T."/>
            <person name="Sisk P."/>
            <person name="Stolte C."/>
            <person name="Sykes S."/>
            <person name="Wortman J."/>
            <person name="Nusbaum C."/>
            <person name="Birren B."/>
        </authorList>
    </citation>
    <scope>NUCLEOTIDE SEQUENCE [LARGE SCALE GENOMIC DNA]</scope>
    <source>
        <strain evidence="17 18">ATCC 38327</strain>
    </source>
</reference>
<keyword evidence="9" id="KW-1133">Transmembrane helix</keyword>
<feature type="domain" description="FAD-dependent oxidoreductase 2 FAD-binding" evidence="15">
    <location>
        <begin position="201"/>
        <end position="232"/>
    </location>
</feature>
<evidence type="ECO:0000259" key="15">
    <source>
        <dbReference type="Pfam" id="PF00890"/>
    </source>
</evidence>
<evidence type="ECO:0000313" key="17">
    <source>
        <dbReference type="EMBL" id="KNE60912.1"/>
    </source>
</evidence>
<dbReference type="GO" id="GO:0046577">
    <property type="term" value="F:long-chain-alcohol oxidase activity"/>
    <property type="evidence" value="ECO:0007669"/>
    <property type="project" value="UniProtKB-EC"/>
</dbReference>
<evidence type="ECO:0000256" key="3">
    <source>
        <dbReference type="ARBA" id="ARBA00004370"/>
    </source>
</evidence>
<dbReference type="OMA" id="RNVKGCW"/>
<dbReference type="Pfam" id="PF00890">
    <property type="entry name" value="FAD_binding_2"/>
    <property type="match status" value="1"/>
</dbReference>
<gene>
    <name evidence="17" type="ORF">AMAG_06673</name>
</gene>
<evidence type="ECO:0000256" key="11">
    <source>
        <dbReference type="ARBA" id="ARBA00023136"/>
    </source>
</evidence>
<feature type="active site" description="Proton acceptor" evidence="13">
    <location>
        <position position="633"/>
    </location>
</feature>
<dbReference type="SUPFAM" id="SSF51905">
    <property type="entry name" value="FAD/NAD(P)-binding domain"/>
    <property type="match status" value="1"/>
</dbReference>
<dbReference type="GO" id="GO:0050660">
    <property type="term" value="F:flavin adenine dinucleotide binding"/>
    <property type="evidence" value="ECO:0007669"/>
    <property type="project" value="InterPro"/>
</dbReference>
<dbReference type="EMBL" id="GG745337">
    <property type="protein sequence ID" value="KNE60912.1"/>
    <property type="molecule type" value="Genomic_DNA"/>
</dbReference>
<evidence type="ECO:0000256" key="9">
    <source>
        <dbReference type="ARBA" id="ARBA00022989"/>
    </source>
</evidence>
<dbReference type="InterPro" id="IPR003953">
    <property type="entry name" value="FAD-dep_OxRdtase_2_FAD-bd"/>
</dbReference>
<dbReference type="InterPro" id="IPR012400">
    <property type="entry name" value="Long_Oxdase"/>
</dbReference>
<evidence type="ECO:0000256" key="8">
    <source>
        <dbReference type="ARBA" id="ARBA00022827"/>
    </source>
</evidence>
<keyword evidence="6" id="KW-0285">Flavoprotein</keyword>
<protein>
    <recommendedName>
        <fullName evidence="5 12">Long-chain-alcohol oxidase</fullName>
        <ecNumber evidence="5 12">1.1.3.20</ecNumber>
    </recommendedName>
</protein>
<dbReference type="GO" id="GO:0016020">
    <property type="term" value="C:membrane"/>
    <property type="evidence" value="ECO:0007669"/>
    <property type="project" value="UniProtKB-SubCell"/>
</dbReference>
<evidence type="ECO:0000259" key="16">
    <source>
        <dbReference type="Pfam" id="PF05199"/>
    </source>
</evidence>
<dbReference type="EC" id="1.1.3.20" evidence="5 12"/>
<evidence type="ECO:0000256" key="1">
    <source>
        <dbReference type="ARBA" id="ARBA00000920"/>
    </source>
</evidence>
<dbReference type="STRING" id="578462.A0A0L0SEN7"/>
<proteinExistence type="inferred from homology"/>
<comment type="catalytic activity">
    <reaction evidence="1 12">
        <text>a long-chain primary fatty alcohol + O2 = a long-chain fatty aldehyde + H2O2</text>
        <dbReference type="Rhea" id="RHEA:22756"/>
        <dbReference type="ChEBI" id="CHEBI:15379"/>
        <dbReference type="ChEBI" id="CHEBI:16240"/>
        <dbReference type="ChEBI" id="CHEBI:17176"/>
        <dbReference type="ChEBI" id="CHEBI:77396"/>
        <dbReference type="EC" id="1.1.3.20"/>
    </reaction>
</comment>
<dbReference type="InterPro" id="IPR000172">
    <property type="entry name" value="GMC_OxRdtase_N"/>
</dbReference>
<dbReference type="Pfam" id="PF00732">
    <property type="entry name" value="GMC_oxred_N"/>
    <property type="match status" value="1"/>
</dbReference>
<evidence type="ECO:0000259" key="14">
    <source>
        <dbReference type="Pfam" id="PF00732"/>
    </source>
</evidence>
<comment type="similarity">
    <text evidence="4 12">Belongs to the GMC oxidoreductase family.</text>
</comment>
<dbReference type="Proteomes" id="UP000054350">
    <property type="component" value="Unassembled WGS sequence"/>
</dbReference>
<evidence type="ECO:0000256" key="7">
    <source>
        <dbReference type="ARBA" id="ARBA00022692"/>
    </source>
</evidence>
<dbReference type="PIRSF" id="PIRSF028937">
    <property type="entry name" value="Lg_Ch_AO"/>
    <property type="match status" value="1"/>
</dbReference>
<dbReference type="VEuPathDB" id="FungiDB:AMAG_06673"/>
<name>A0A0L0SEN7_ALLM3</name>
<keyword evidence="7" id="KW-0812">Transmembrane</keyword>
<feature type="domain" description="Glucose-methanol-choline oxidoreductase N-terminal" evidence="14">
    <location>
        <begin position="248"/>
        <end position="461"/>
    </location>
</feature>
<evidence type="ECO:0000256" key="4">
    <source>
        <dbReference type="ARBA" id="ARBA00010790"/>
    </source>
</evidence>
<evidence type="ECO:0000313" key="18">
    <source>
        <dbReference type="Proteomes" id="UP000054350"/>
    </source>
</evidence>
<dbReference type="Gene3D" id="3.50.50.60">
    <property type="entry name" value="FAD/NAD(P)-binding domain"/>
    <property type="match status" value="2"/>
</dbReference>
<reference evidence="18" key="2">
    <citation type="submission" date="2009-11" db="EMBL/GenBank/DDBJ databases">
        <title>The Genome Sequence of Allomyces macrogynus strain ATCC 38327.</title>
        <authorList>
            <consortium name="The Broad Institute Genome Sequencing Platform"/>
            <person name="Russ C."/>
            <person name="Cuomo C."/>
            <person name="Shea T."/>
            <person name="Young S.K."/>
            <person name="Zeng Q."/>
            <person name="Koehrsen M."/>
            <person name="Haas B."/>
            <person name="Borodovsky M."/>
            <person name="Guigo R."/>
            <person name="Alvarado L."/>
            <person name="Berlin A."/>
            <person name="Borenstein D."/>
            <person name="Chen Z."/>
            <person name="Engels R."/>
            <person name="Freedman E."/>
            <person name="Gellesch M."/>
            <person name="Goldberg J."/>
            <person name="Griggs A."/>
            <person name="Gujja S."/>
            <person name="Heiman D."/>
            <person name="Hepburn T."/>
            <person name="Howarth C."/>
            <person name="Jen D."/>
            <person name="Larson L."/>
            <person name="Lewis B."/>
            <person name="Mehta T."/>
            <person name="Park D."/>
            <person name="Pearson M."/>
            <person name="Roberts A."/>
            <person name="Saif S."/>
            <person name="Shenoy N."/>
            <person name="Sisk P."/>
            <person name="Stolte C."/>
            <person name="Sykes S."/>
            <person name="Walk T."/>
            <person name="White J."/>
            <person name="Yandava C."/>
            <person name="Burger G."/>
            <person name="Gray M.W."/>
            <person name="Holland P.W.H."/>
            <person name="King N."/>
            <person name="Lang F.B.F."/>
            <person name="Roger A.J."/>
            <person name="Ruiz-Trillo I."/>
            <person name="Lander E."/>
            <person name="Nusbaum C."/>
        </authorList>
    </citation>
    <scope>NUCLEOTIDE SEQUENCE [LARGE SCALE GENOMIC DNA]</scope>
    <source>
        <strain evidence="18">ATCC 38327</strain>
    </source>
</reference>
<dbReference type="InterPro" id="IPR007867">
    <property type="entry name" value="GMC_OxRtase_C"/>
</dbReference>
<comment type="function">
    <text evidence="2">Long-chain fatty alcohol oxidase involved in the omega-oxidation pathway of lipid degradation.</text>
</comment>
<keyword evidence="11" id="KW-0472">Membrane</keyword>